<dbReference type="EMBL" id="BAAASJ010000004">
    <property type="protein sequence ID" value="GAA2621208.1"/>
    <property type="molecule type" value="Genomic_DNA"/>
</dbReference>
<feature type="chain" id="PRO_5045551805" evidence="1">
    <location>
        <begin position="31"/>
        <end position="331"/>
    </location>
</feature>
<reference evidence="2 3" key="1">
    <citation type="journal article" date="2019" name="Int. J. Syst. Evol. Microbiol.">
        <title>The Global Catalogue of Microorganisms (GCM) 10K type strain sequencing project: providing services to taxonomists for standard genome sequencing and annotation.</title>
        <authorList>
            <consortium name="The Broad Institute Genomics Platform"/>
            <consortium name="The Broad Institute Genome Sequencing Center for Infectious Disease"/>
            <person name="Wu L."/>
            <person name="Ma J."/>
        </authorList>
    </citation>
    <scope>NUCLEOTIDE SEQUENCE [LARGE SCALE GENOMIC DNA]</scope>
    <source>
        <strain evidence="2 3">JCM 4524</strain>
    </source>
</reference>
<evidence type="ECO:0000256" key="1">
    <source>
        <dbReference type="SAM" id="SignalP"/>
    </source>
</evidence>
<accession>A0ABN3QAR7</accession>
<comment type="caution">
    <text evidence="2">The sequence shown here is derived from an EMBL/GenBank/DDBJ whole genome shotgun (WGS) entry which is preliminary data.</text>
</comment>
<evidence type="ECO:0000313" key="3">
    <source>
        <dbReference type="Proteomes" id="UP001500151"/>
    </source>
</evidence>
<protein>
    <submittedName>
        <fullName evidence="2">Uncharacterized protein</fullName>
    </submittedName>
</protein>
<organism evidence="2 3">
    <name type="scientific">Streptomyces vastus</name>
    <dbReference type="NCBI Taxonomy" id="285451"/>
    <lineage>
        <taxon>Bacteria</taxon>
        <taxon>Bacillati</taxon>
        <taxon>Actinomycetota</taxon>
        <taxon>Actinomycetes</taxon>
        <taxon>Kitasatosporales</taxon>
        <taxon>Streptomycetaceae</taxon>
        <taxon>Streptomyces</taxon>
    </lineage>
</organism>
<feature type="signal peptide" evidence="1">
    <location>
        <begin position="1"/>
        <end position="30"/>
    </location>
</feature>
<proteinExistence type="predicted"/>
<name>A0ABN3QAR7_9ACTN</name>
<dbReference type="Proteomes" id="UP001500151">
    <property type="component" value="Unassembled WGS sequence"/>
</dbReference>
<sequence>MSYRQRIANGSVALAASGWLVLNMTSPAAADAAASEPVRAAAIVERITGTHDLVPTTAGARDEVGRVVTDTADGKITLAVPAVSDGTVETIAPDGTTMGVALPSTKSVAGVESAAGTIVYPDAAPSTDLSVQPTVDGAVRSLITLKDSKAPANQRFDLDLPAGSELVATADGGYEIVERIDADTSVAIGAIDAPWAKDAAGNDVPTTYRLEGSTLIQQIHVTSDTAFPVVADPRVSFGRGIYVKFNRSETASIAPYSDAASAVVAACQKVPNRVRNIPVRTICRGTLGASSQSVRKTFKDAASQNRCVQIRLPYAPIGVVIGWPEWKKVAC</sequence>
<keyword evidence="1" id="KW-0732">Signal</keyword>
<keyword evidence="3" id="KW-1185">Reference proteome</keyword>
<gene>
    <name evidence="2" type="ORF">GCM10010307_04970</name>
</gene>
<evidence type="ECO:0000313" key="2">
    <source>
        <dbReference type="EMBL" id="GAA2621208.1"/>
    </source>
</evidence>